<feature type="transmembrane region" description="Helical" evidence="1">
    <location>
        <begin position="43"/>
        <end position="64"/>
    </location>
</feature>
<protein>
    <recommendedName>
        <fullName evidence="4">Phospholipase_D-nuclease N-terminal</fullName>
    </recommendedName>
</protein>
<proteinExistence type="predicted"/>
<name>A0A1M5VXE5_9BACT</name>
<evidence type="ECO:0000313" key="3">
    <source>
        <dbReference type="Proteomes" id="UP000184212"/>
    </source>
</evidence>
<dbReference type="STRING" id="947013.SAMN04488109_5497"/>
<feature type="transmembrane region" description="Helical" evidence="1">
    <location>
        <begin position="12"/>
        <end position="31"/>
    </location>
</feature>
<organism evidence="2 3">
    <name type="scientific">Chryseolinea serpens</name>
    <dbReference type="NCBI Taxonomy" id="947013"/>
    <lineage>
        <taxon>Bacteria</taxon>
        <taxon>Pseudomonadati</taxon>
        <taxon>Bacteroidota</taxon>
        <taxon>Cytophagia</taxon>
        <taxon>Cytophagales</taxon>
        <taxon>Fulvivirgaceae</taxon>
        <taxon>Chryseolinea</taxon>
    </lineage>
</organism>
<keyword evidence="1" id="KW-0812">Transmembrane</keyword>
<evidence type="ECO:0000313" key="2">
    <source>
        <dbReference type="EMBL" id="SHH79906.1"/>
    </source>
</evidence>
<evidence type="ECO:0008006" key="4">
    <source>
        <dbReference type="Google" id="ProtNLM"/>
    </source>
</evidence>
<keyword evidence="1" id="KW-1133">Transmembrane helix</keyword>
<accession>A0A1M5VXE5</accession>
<gene>
    <name evidence="2" type="ORF">SAMN04488109_5497</name>
</gene>
<sequence>MIYLKINIMTLISFAGWASLILSIIALVLIYRAKEMSYVDTVLWTLDVLIVPAGPVFFFIYLLMEKNKKKK</sequence>
<reference evidence="2 3" key="1">
    <citation type="submission" date="2016-11" db="EMBL/GenBank/DDBJ databases">
        <authorList>
            <person name="Jaros S."/>
            <person name="Januszkiewicz K."/>
            <person name="Wedrychowicz H."/>
        </authorList>
    </citation>
    <scope>NUCLEOTIDE SEQUENCE [LARGE SCALE GENOMIC DNA]</scope>
    <source>
        <strain evidence="2 3">DSM 24574</strain>
    </source>
</reference>
<dbReference type="EMBL" id="FQWQ01000004">
    <property type="protein sequence ID" value="SHH79906.1"/>
    <property type="molecule type" value="Genomic_DNA"/>
</dbReference>
<keyword evidence="3" id="KW-1185">Reference proteome</keyword>
<dbReference type="RefSeq" id="WP_143165107.1">
    <property type="nucleotide sequence ID" value="NZ_FQWQ01000004.1"/>
</dbReference>
<keyword evidence="1" id="KW-0472">Membrane</keyword>
<dbReference type="Proteomes" id="UP000184212">
    <property type="component" value="Unassembled WGS sequence"/>
</dbReference>
<dbReference type="AlphaFoldDB" id="A0A1M5VXE5"/>
<evidence type="ECO:0000256" key="1">
    <source>
        <dbReference type="SAM" id="Phobius"/>
    </source>
</evidence>